<dbReference type="NCBIfam" id="TIGR01489">
    <property type="entry name" value="DKMTPPase-SF"/>
    <property type="match status" value="1"/>
</dbReference>
<dbReference type="GO" id="GO:0043716">
    <property type="term" value="F:2-hydroxy-3-keto-5-methylthiopentenyl-1-phosphate phosphatase activity"/>
    <property type="evidence" value="ECO:0007669"/>
    <property type="project" value="UniProtKB-EC"/>
</dbReference>
<dbReference type="SUPFAM" id="SSF56784">
    <property type="entry name" value="HAD-like"/>
    <property type="match status" value="1"/>
</dbReference>
<keyword evidence="3 5" id="KW-0378">Hydrolase</keyword>
<name>A0A4Y7R8E1_9FIRM</name>
<dbReference type="RefSeq" id="WP_190240343.1">
    <property type="nucleotide sequence ID" value="NZ_QFGA01000002.1"/>
</dbReference>
<evidence type="ECO:0000313" key="6">
    <source>
        <dbReference type="Proteomes" id="UP000298324"/>
    </source>
</evidence>
<dbReference type="Gene3D" id="3.90.1470.20">
    <property type="match status" value="1"/>
</dbReference>
<dbReference type="AlphaFoldDB" id="A0A4Y7R8E1"/>
<dbReference type="EMBL" id="QFGA01000002">
    <property type="protein sequence ID" value="TEB05234.1"/>
    <property type="molecule type" value="Genomic_DNA"/>
</dbReference>
<dbReference type="NCBIfam" id="TIGR01488">
    <property type="entry name" value="HAD-SF-IB"/>
    <property type="match status" value="1"/>
</dbReference>
<gene>
    <name evidence="5" type="primary">mtnX</name>
    <name evidence="5" type="ORF">Psch_02275</name>
</gene>
<dbReference type="PANTHER" id="PTHR28181">
    <property type="entry name" value="UPF0655 PROTEIN YCR015C"/>
    <property type="match status" value="1"/>
</dbReference>
<evidence type="ECO:0000256" key="3">
    <source>
        <dbReference type="ARBA" id="ARBA00022801"/>
    </source>
</evidence>
<comment type="caution">
    <text evidence="5">The sequence shown here is derived from an EMBL/GenBank/DDBJ whole genome shotgun (WGS) entry which is preliminary data.</text>
</comment>
<dbReference type="InterPro" id="IPR023214">
    <property type="entry name" value="HAD_sf"/>
</dbReference>
<dbReference type="Gene3D" id="3.40.50.1000">
    <property type="entry name" value="HAD superfamily/HAD-like"/>
    <property type="match status" value="1"/>
</dbReference>
<dbReference type="InterPro" id="IPR036412">
    <property type="entry name" value="HAD-like_sf"/>
</dbReference>
<organism evidence="5 6">
    <name type="scientific">Pelotomaculum schinkii</name>
    <dbReference type="NCBI Taxonomy" id="78350"/>
    <lineage>
        <taxon>Bacteria</taxon>
        <taxon>Bacillati</taxon>
        <taxon>Bacillota</taxon>
        <taxon>Clostridia</taxon>
        <taxon>Eubacteriales</taxon>
        <taxon>Desulfotomaculaceae</taxon>
        <taxon>Pelotomaculum</taxon>
    </lineage>
</organism>
<comment type="cofactor">
    <cofactor evidence="1">
        <name>Mg(2+)</name>
        <dbReference type="ChEBI" id="CHEBI:18420"/>
    </cofactor>
</comment>
<accession>A0A4Y7R8E1</accession>
<dbReference type="EC" id="3.1.3.87" evidence="5"/>
<keyword evidence="4" id="KW-0460">Magnesium</keyword>
<dbReference type="InterPro" id="IPR016965">
    <property type="entry name" value="Pase_PHOSPHO-typ"/>
</dbReference>
<dbReference type="PANTHER" id="PTHR28181:SF2">
    <property type="entry name" value="PHOSPHORIC MONOESTER HYDROLASE"/>
    <property type="match status" value="1"/>
</dbReference>
<evidence type="ECO:0000256" key="4">
    <source>
        <dbReference type="ARBA" id="ARBA00022842"/>
    </source>
</evidence>
<dbReference type="Pfam" id="PF06888">
    <property type="entry name" value="Put_Phosphatase"/>
    <property type="match status" value="1"/>
</dbReference>
<protein>
    <submittedName>
        <fullName evidence="5">2-hydroxy-3-keto-5-methylthiopentenyl-1-phosphate phosphatase</fullName>
        <ecNumber evidence="5">3.1.3.87</ecNumber>
    </submittedName>
</protein>
<dbReference type="InterPro" id="IPR050849">
    <property type="entry name" value="HAD-like_hydrolase_phosphatase"/>
</dbReference>
<proteinExistence type="predicted"/>
<evidence type="ECO:0000256" key="2">
    <source>
        <dbReference type="ARBA" id="ARBA00022723"/>
    </source>
</evidence>
<dbReference type="Proteomes" id="UP000298324">
    <property type="component" value="Unassembled WGS sequence"/>
</dbReference>
<sequence length="206" mass="23666">MKKTIFVDFDGTITKVDTCAAMVEAFAEEGWQEINEKWERKELSTQECANRTFQLFRAGIDDIAGLMEKMEIDNFFKQFLSICREKGYKVYVLSDGYDFCIEAVFEKYDIQVPYYANKMLYDRGFKIECPHFNESCGNCGTCKTKLMTALKEEGQAVYIGDGYSDTCPAMHADVVFAKGDLYIYCLKKGIKTIRYETFADILAYIA</sequence>
<evidence type="ECO:0000313" key="5">
    <source>
        <dbReference type="EMBL" id="TEB05234.1"/>
    </source>
</evidence>
<keyword evidence="2" id="KW-0479">Metal-binding</keyword>
<dbReference type="GO" id="GO:0046872">
    <property type="term" value="F:metal ion binding"/>
    <property type="evidence" value="ECO:0007669"/>
    <property type="project" value="UniProtKB-KW"/>
</dbReference>
<evidence type="ECO:0000256" key="1">
    <source>
        <dbReference type="ARBA" id="ARBA00001946"/>
    </source>
</evidence>
<reference evidence="5 6" key="1">
    <citation type="journal article" date="2018" name="Environ. Microbiol.">
        <title>Novel energy conservation strategies and behaviour of Pelotomaculum schinkii driving syntrophic propionate catabolism.</title>
        <authorList>
            <person name="Hidalgo-Ahumada C.A.P."/>
            <person name="Nobu M.K."/>
            <person name="Narihiro T."/>
            <person name="Tamaki H."/>
            <person name="Liu W.T."/>
            <person name="Kamagata Y."/>
            <person name="Stams A.J.M."/>
            <person name="Imachi H."/>
            <person name="Sousa D.Z."/>
        </authorList>
    </citation>
    <scope>NUCLEOTIDE SEQUENCE [LARGE SCALE GENOMIC DNA]</scope>
    <source>
        <strain evidence="5 6">HH</strain>
    </source>
</reference>
<keyword evidence="6" id="KW-1185">Reference proteome</keyword>
<dbReference type="InterPro" id="IPR006384">
    <property type="entry name" value="HAD_hydro_PyrdxlP_Pase-like"/>
</dbReference>